<keyword evidence="10 11" id="KW-0998">Cell outer membrane</keyword>
<evidence type="ECO:0000256" key="2">
    <source>
        <dbReference type="ARBA" id="ARBA00022448"/>
    </source>
</evidence>
<evidence type="ECO:0000256" key="1">
    <source>
        <dbReference type="ARBA" id="ARBA00004571"/>
    </source>
</evidence>
<evidence type="ECO:0000256" key="9">
    <source>
        <dbReference type="ARBA" id="ARBA00023136"/>
    </source>
</evidence>
<evidence type="ECO:0000256" key="8">
    <source>
        <dbReference type="ARBA" id="ARBA00023077"/>
    </source>
</evidence>
<keyword evidence="8 12" id="KW-0798">TonB box</keyword>
<dbReference type="InterPro" id="IPR036942">
    <property type="entry name" value="Beta-barrel_TonB_sf"/>
</dbReference>
<sequence>MKPIIKQNLRISLATSASALAMLIAGPAFAQSAAVDDQGIEEIVVTAQRQAESLQDVPIAVTAFSAETLERQQIENSSDLQLTLPNVTFTKGNFTGSSFTIRGVGDLCVGVTCDSATAIHVNDTPLLGTRLFETEYFDLERVEVLRGPQGTLFGRNATSGVVNFVTAKPRMDAFSVQAEGEYGNFNSMKVKGAVNIPLGETFAARVAGFYLKRDGFTENVFNGDDLDGRDMYAVRGSLRWQPSDTTTVDLMAYYFREDDNRLRIQKQLCQRDPTGILGCLPGRLENGVTNGNASFVGTLGSREFLSANGIPAPTLFGLGSLYGPDPYATAVNPASKRQVNTDHTPTYFTDEQQYQLRIEQDLGDQYKLQLTGFYHEARVDSSQDYNLSVQNRASYATALATLAGAAAGGIPGLPAAYFTPIAQAIIPGGPAGQLCTSAAEETGTGSFGGYKVCSATPQDFDRSNQKNKDWSVEAIFSSDYDGAFNFLLGGIYADADLSENSYYVNSFGIDYVTGLLGTFTALGSAQPPSYLGTPFFRNNTDDFGLKSYGIFGEAYYEFNDRVKFTAGLRYNNDKKTVVARSTLASFLVPFTATNAFDSPRAGGFDADPATACAGAGSNVAGGIGTRAGCEAFQVRKSSFDEFTGRAVLDFKLSDDSLLYASYSRGYKSGGINPPLQPIFAVPDTFAPEFIDAFEVGSKNTFLDGTLRLNATAFYYKYKDLQLSRIVARTSVNDNVDADIYGLEIESILNPSPEWLFNINFSYLHTKVAADKFLSNPRDPSGGRSDAVIIKDITNGANCAVIPNTAGAGSANTFVNTVNTLLNNSTLTTFPTPRTAANPQTAPLQGTTAFPANSGLTARGAFSSCAVLQATAATVGAAVGGVTVLPAGVEVNLRGNALPQAPNYKVSAGAQYTIDFGNGMTLVPRADLTFTGDSYGSIFNGSINRINSYTQVNAQVQLNGPDDKWFVRGFVQNLTDNSATTGLYVTDQSSGLYTNIFTLDPRRYGIAAGVRF</sequence>
<evidence type="ECO:0000259" key="14">
    <source>
        <dbReference type="Pfam" id="PF00593"/>
    </source>
</evidence>
<dbReference type="Pfam" id="PF07715">
    <property type="entry name" value="Plug"/>
    <property type="match status" value="1"/>
</dbReference>
<dbReference type="RefSeq" id="WP_380861789.1">
    <property type="nucleotide sequence ID" value="NZ_JBHRXV010000011.1"/>
</dbReference>
<dbReference type="Proteomes" id="UP001595615">
    <property type="component" value="Unassembled WGS sequence"/>
</dbReference>
<evidence type="ECO:0000313" key="17">
    <source>
        <dbReference type="Proteomes" id="UP001595615"/>
    </source>
</evidence>
<dbReference type="InterPro" id="IPR039426">
    <property type="entry name" value="TonB-dep_rcpt-like"/>
</dbReference>
<proteinExistence type="inferred from homology"/>
<evidence type="ECO:0000313" key="16">
    <source>
        <dbReference type="EMBL" id="MFC3713363.1"/>
    </source>
</evidence>
<keyword evidence="6" id="KW-0408">Iron</keyword>
<keyword evidence="7" id="KW-0406">Ion transport</keyword>
<dbReference type="PANTHER" id="PTHR32552">
    <property type="entry name" value="FERRICHROME IRON RECEPTOR-RELATED"/>
    <property type="match status" value="1"/>
</dbReference>
<dbReference type="InterPro" id="IPR037066">
    <property type="entry name" value="Plug_dom_sf"/>
</dbReference>
<evidence type="ECO:0000256" key="13">
    <source>
        <dbReference type="SAM" id="SignalP"/>
    </source>
</evidence>
<keyword evidence="3 11" id="KW-1134">Transmembrane beta strand</keyword>
<dbReference type="InterPro" id="IPR000531">
    <property type="entry name" value="Beta-barrel_TonB"/>
</dbReference>
<reference evidence="17" key="1">
    <citation type="journal article" date="2019" name="Int. J. Syst. Evol. Microbiol.">
        <title>The Global Catalogue of Microorganisms (GCM) 10K type strain sequencing project: providing services to taxonomists for standard genome sequencing and annotation.</title>
        <authorList>
            <consortium name="The Broad Institute Genomics Platform"/>
            <consortium name="The Broad Institute Genome Sequencing Center for Infectious Disease"/>
            <person name="Wu L."/>
            <person name="Ma J."/>
        </authorList>
    </citation>
    <scope>NUCLEOTIDE SEQUENCE [LARGE SCALE GENOMIC DNA]</scope>
    <source>
        <strain evidence="17">KCTC 42644</strain>
    </source>
</reference>
<dbReference type="PROSITE" id="PS52016">
    <property type="entry name" value="TONB_DEPENDENT_REC_3"/>
    <property type="match status" value="1"/>
</dbReference>
<keyword evidence="9 11" id="KW-0472">Membrane</keyword>
<evidence type="ECO:0000256" key="10">
    <source>
        <dbReference type="ARBA" id="ARBA00023237"/>
    </source>
</evidence>
<evidence type="ECO:0000259" key="15">
    <source>
        <dbReference type="Pfam" id="PF07715"/>
    </source>
</evidence>
<dbReference type="PANTHER" id="PTHR32552:SF81">
    <property type="entry name" value="TONB-DEPENDENT OUTER MEMBRANE RECEPTOR"/>
    <property type="match status" value="1"/>
</dbReference>
<feature type="signal peptide" evidence="13">
    <location>
        <begin position="1"/>
        <end position="30"/>
    </location>
</feature>
<feature type="chain" id="PRO_5047420729" evidence="13">
    <location>
        <begin position="31"/>
        <end position="1011"/>
    </location>
</feature>
<accession>A0ABV7XE95</accession>
<feature type="domain" description="TonB-dependent receptor plug" evidence="15">
    <location>
        <begin position="54"/>
        <end position="161"/>
    </location>
</feature>
<evidence type="ECO:0000256" key="5">
    <source>
        <dbReference type="ARBA" id="ARBA00022692"/>
    </source>
</evidence>
<keyword evidence="17" id="KW-1185">Reference proteome</keyword>
<keyword evidence="4" id="KW-0410">Iron transport</keyword>
<dbReference type="Pfam" id="PF00593">
    <property type="entry name" value="TonB_dep_Rec_b-barrel"/>
    <property type="match status" value="1"/>
</dbReference>
<feature type="domain" description="TonB-dependent receptor-like beta-barrel" evidence="14">
    <location>
        <begin position="323"/>
        <end position="770"/>
    </location>
</feature>
<keyword evidence="2 11" id="KW-0813">Transport</keyword>
<comment type="caution">
    <text evidence="16">The sequence shown here is derived from an EMBL/GenBank/DDBJ whole genome shotgun (WGS) entry which is preliminary data.</text>
</comment>
<evidence type="ECO:0000256" key="7">
    <source>
        <dbReference type="ARBA" id="ARBA00023065"/>
    </source>
</evidence>
<dbReference type="Gene3D" id="2.170.130.10">
    <property type="entry name" value="TonB-dependent receptor, plug domain"/>
    <property type="match status" value="1"/>
</dbReference>
<evidence type="ECO:0000256" key="12">
    <source>
        <dbReference type="RuleBase" id="RU003357"/>
    </source>
</evidence>
<keyword evidence="13" id="KW-0732">Signal</keyword>
<evidence type="ECO:0000256" key="4">
    <source>
        <dbReference type="ARBA" id="ARBA00022496"/>
    </source>
</evidence>
<protein>
    <submittedName>
        <fullName evidence="16">TonB-dependent receptor</fullName>
    </submittedName>
</protein>
<keyword evidence="16" id="KW-0675">Receptor</keyword>
<dbReference type="Gene3D" id="2.40.170.20">
    <property type="entry name" value="TonB-dependent receptor, beta-barrel domain"/>
    <property type="match status" value="1"/>
</dbReference>
<name>A0ABV7XE95_9SPHN</name>
<comment type="subcellular location">
    <subcellularLocation>
        <location evidence="1 11">Cell outer membrane</location>
        <topology evidence="1 11">Multi-pass membrane protein</topology>
    </subcellularLocation>
</comment>
<dbReference type="EMBL" id="JBHRXV010000011">
    <property type="protein sequence ID" value="MFC3713363.1"/>
    <property type="molecule type" value="Genomic_DNA"/>
</dbReference>
<evidence type="ECO:0000256" key="3">
    <source>
        <dbReference type="ARBA" id="ARBA00022452"/>
    </source>
</evidence>
<dbReference type="SUPFAM" id="SSF56935">
    <property type="entry name" value="Porins"/>
    <property type="match status" value="1"/>
</dbReference>
<evidence type="ECO:0000256" key="11">
    <source>
        <dbReference type="PROSITE-ProRule" id="PRU01360"/>
    </source>
</evidence>
<evidence type="ECO:0000256" key="6">
    <source>
        <dbReference type="ARBA" id="ARBA00023004"/>
    </source>
</evidence>
<keyword evidence="5 11" id="KW-0812">Transmembrane</keyword>
<comment type="similarity">
    <text evidence="11 12">Belongs to the TonB-dependent receptor family.</text>
</comment>
<dbReference type="InterPro" id="IPR012910">
    <property type="entry name" value="Plug_dom"/>
</dbReference>
<organism evidence="16 17">
    <name type="scientific">Sphingoaurantiacus capsulatus</name>
    <dbReference type="NCBI Taxonomy" id="1771310"/>
    <lineage>
        <taxon>Bacteria</taxon>
        <taxon>Pseudomonadati</taxon>
        <taxon>Pseudomonadota</taxon>
        <taxon>Alphaproteobacteria</taxon>
        <taxon>Sphingomonadales</taxon>
        <taxon>Sphingosinicellaceae</taxon>
        <taxon>Sphingoaurantiacus</taxon>
    </lineage>
</organism>
<gene>
    <name evidence="16" type="ORF">ACFOMD_12325</name>
</gene>